<feature type="domain" description="Protein kinase" evidence="7">
    <location>
        <begin position="22"/>
        <end position="362"/>
    </location>
</feature>
<dbReference type="PANTHER" id="PTHR43671:SF13">
    <property type="entry name" value="SERINE_THREONINE-PROTEIN KINASE NEK2"/>
    <property type="match status" value="1"/>
</dbReference>
<evidence type="ECO:0000256" key="5">
    <source>
        <dbReference type="ARBA" id="ARBA00022840"/>
    </source>
</evidence>
<comment type="caution">
    <text evidence="8">The sequence shown here is derived from an EMBL/GenBank/DDBJ whole genome shotgun (WGS) entry which is preliminary data.</text>
</comment>
<feature type="region of interest" description="Disordered" evidence="6">
    <location>
        <begin position="413"/>
        <end position="440"/>
    </location>
</feature>
<keyword evidence="9" id="KW-1185">Reference proteome</keyword>
<dbReference type="PROSITE" id="PS50011">
    <property type="entry name" value="PROTEIN_KINASE_DOM"/>
    <property type="match status" value="1"/>
</dbReference>
<proteinExistence type="predicted"/>
<dbReference type="Gene3D" id="1.10.510.10">
    <property type="entry name" value="Transferase(Phosphotransferase) domain 1"/>
    <property type="match status" value="1"/>
</dbReference>
<dbReference type="EMBL" id="JASGXD010000003">
    <property type="protein sequence ID" value="KAK6007133.1"/>
    <property type="molecule type" value="Genomic_DNA"/>
</dbReference>
<evidence type="ECO:0000313" key="8">
    <source>
        <dbReference type="EMBL" id="KAK6007133.1"/>
    </source>
</evidence>
<evidence type="ECO:0000256" key="3">
    <source>
        <dbReference type="ARBA" id="ARBA00022741"/>
    </source>
</evidence>
<sequence>MSNPGLKLIRSKPGFANDEEQWVGQKQLGTGGQGCAGLFVRRDPATQRITERMVVKEVWHGLKSISGDDSNDDYEFLGPKGDIPREQYMSMIMPKDSKNTIQIWGHRLFPERNCLRLYMEYCPGGDLKRLLEPYQERSLAFPEPYLWKLFQDLARAVHAMDNPSGHGLKGDESVAHIDFKPGNIFLCLPDVDNFPKYPWAKLGDFGGAMISSPQDTEEEHKEKVDSTSTTAGYVAPDIERFFRNGTANTIPVRDRRPDVTLEDVPKRVTSATNVWNAALIIADLMAPQPFDPPRFDHLVYDARDIWLDNFINQKDTNPRMQGYSSLLKDTVIECLNWIPSHRPTPVDLLARVDRGVTLHSGVMRTTDCFDTTQYNGEHDLDPSIPFVDDYPVTQPEDWDMDFSSTKSVSAERLTPFTPYKKQPKNPRSITTKGGAPQDTPAQGFMLGPNAGESTKKFLDPAAGYEKVDQSVPRSNFIDEDGLRLAFEDEMGY</sequence>
<evidence type="ECO:0000259" key="7">
    <source>
        <dbReference type="PROSITE" id="PS50011"/>
    </source>
</evidence>
<organism evidence="8 9">
    <name type="scientific">Aureobasidium pullulans</name>
    <name type="common">Black yeast</name>
    <name type="synonym">Pullularia pullulans</name>
    <dbReference type="NCBI Taxonomy" id="5580"/>
    <lineage>
        <taxon>Eukaryota</taxon>
        <taxon>Fungi</taxon>
        <taxon>Dikarya</taxon>
        <taxon>Ascomycota</taxon>
        <taxon>Pezizomycotina</taxon>
        <taxon>Dothideomycetes</taxon>
        <taxon>Dothideomycetidae</taxon>
        <taxon>Dothideales</taxon>
        <taxon>Saccotheciaceae</taxon>
        <taxon>Aureobasidium</taxon>
    </lineage>
</organism>
<dbReference type="SUPFAM" id="SSF56112">
    <property type="entry name" value="Protein kinase-like (PK-like)"/>
    <property type="match status" value="1"/>
</dbReference>
<evidence type="ECO:0000313" key="9">
    <source>
        <dbReference type="Proteomes" id="UP001341245"/>
    </source>
</evidence>
<dbReference type="InterPro" id="IPR050660">
    <property type="entry name" value="NEK_Ser/Thr_kinase"/>
</dbReference>
<evidence type="ECO:0000256" key="2">
    <source>
        <dbReference type="ARBA" id="ARBA00022679"/>
    </source>
</evidence>
<keyword evidence="2" id="KW-0808">Transferase</keyword>
<name>A0ABR0TRR3_AURPU</name>
<keyword evidence="3" id="KW-0547">Nucleotide-binding</keyword>
<keyword evidence="4" id="KW-0418">Kinase</keyword>
<evidence type="ECO:0000256" key="4">
    <source>
        <dbReference type="ARBA" id="ARBA00022777"/>
    </source>
</evidence>
<protein>
    <recommendedName>
        <fullName evidence="1">non-specific serine/threonine protein kinase</fullName>
        <ecNumber evidence="1">2.7.11.1</ecNumber>
    </recommendedName>
</protein>
<dbReference type="InterPro" id="IPR000719">
    <property type="entry name" value="Prot_kinase_dom"/>
</dbReference>
<accession>A0ABR0TRR3</accession>
<dbReference type="InterPro" id="IPR011009">
    <property type="entry name" value="Kinase-like_dom_sf"/>
</dbReference>
<reference evidence="8 9" key="1">
    <citation type="submission" date="2023-11" db="EMBL/GenBank/DDBJ databases">
        <title>Draft genome sequence and annotation of the polyextremotolerant black yeast-like fungus Aureobasidium pullulans NRRL 62042.</title>
        <authorList>
            <person name="Dielentheis-Frenken M.R.E."/>
            <person name="Wibberg D."/>
            <person name="Blank L.M."/>
            <person name="Tiso T."/>
        </authorList>
    </citation>
    <scope>NUCLEOTIDE SEQUENCE [LARGE SCALE GENOMIC DNA]</scope>
    <source>
        <strain evidence="8 9">NRRL 62042</strain>
    </source>
</reference>
<dbReference type="PANTHER" id="PTHR43671">
    <property type="entry name" value="SERINE/THREONINE-PROTEIN KINASE NEK"/>
    <property type="match status" value="1"/>
</dbReference>
<dbReference type="PROSITE" id="PS00108">
    <property type="entry name" value="PROTEIN_KINASE_ST"/>
    <property type="match status" value="1"/>
</dbReference>
<gene>
    <name evidence="8" type="ORF">QM012_006141</name>
</gene>
<dbReference type="InterPro" id="IPR008271">
    <property type="entry name" value="Ser/Thr_kinase_AS"/>
</dbReference>
<keyword evidence="5" id="KW-0067">ATP-binding</keyword>
<dbReference type="Pfam" id="PF00069">
    <property type="entry name" value="Pkinase"/>
    <property type="match status" value="1"/>
</dbReference>
<dbReference type="SMART" id="SM00220">
    <property type="entry name" value="S_TKc"/>
    <property type="match status" value="1"/>
</dbReference>
<evidence type="ECO:0000256" key="6">
    <source>
        <dbReference type="SAM" id="MobiDB-lite"/>
    </source>
</evidence>
<evidence type="ECO:0000256" key="1">
    <source>
        <dbReference type="ARBA" id="ARBA00012513"/>
    </source>
</evidence>
<dbReference type="Proteomes" id="UP001341245">
    <property type="component" value="Unassembled WGS sequence"/>
</dbReference>
<dbReference type="EC" id="2.7.11.1" evidence="1"/>